<dbReference type="EMBL" id="JAFMNX010000001">
    <property type="protein sequence ID" value="MBS9720059.1"/>
    <property type="molecule type" value="Genomic_DNA"/>
</dbReference>
<protein>
    <submittedName>
        <fullName evidence="1">Uncharacterized protein</fullName>
    </submittedName>
</protein>
<name>A0ABS5RV00_9HYPH</name>
<comment type="caution">
    <text evidence="1">The sequence shown here is derived from an EMBL/GenBank/DDBJ whole genome shotgun (WGS) entry which is preliminary data.</text>
</comment>
<sequence length="79" mass="8793">MDELERNIFVAVLTMQAFAVLAMAGMPHTADNVVQAVDFKMKGSDEDRRLWLSLVREEAESMLATAALFSKGGQDHSRH</sequence>
<proteinExistence type="predicted"/>
<reference evidence="1 2" key="1">
    <citation type="submission" date="2021-03" db="EMBL/GenBank/DDBJ databases">
        <title>Tianweitania aestuarii sp. nov., isolated from a tidal flat.</title>
        <authorList>
            <person name="Park S."/>
            <person name="Yoon J.-H."/>
        </authorList>
    </citation>
    <scope>NUCLEOTIDE SEQUENCE [LARGE SCALE GENOMIC DNA]</scope>
    <source>
        <strain evidence="1 2">BSSL-BM11</strain>
    </source>
</reference>
<dbReference type="RefSeq" id="WP_213983630.1">
    <property type="nucleotide sequence ID" value="NZ_JAFMNX010000001.1"/>
</dbReference>
<accession>A0ABS5RV00</accession>
<evidence type="ECO:0000313" key="1">
    <source>
        <dbReference type="EMBL" id="MBS9720059.1"/>
    </source>
</evidence>
<dbReference type="Proteomes" id="UP001297272">
    <property type="component" value="Unassembled WGS sequence"/>
</dbReference>
<keyword evidence="2" id="KW-1185">Reference proteome</keyword>
<evidence type="ECO:0000313" key="2">
    <source>
        <dbReference type="Proteomes" id="UP001297272"/>
    </source>
</evidence>
<gene>
    <name evidence="1" type="ORF">JYU29_05075</name>
</gene>
<organism evidence="1 2">
    <name type="scientific">Tianweitania aestuarii</name>
    <dbReference type="NCBI Taxonomy" id="2814886"/>
    <lineage>
        <taxon>Bacteria</taxon>
        <taxon>Pseudomonadati</taxon>
        <taxon>Pseudomonadota</taxon>
        <taxon>Alphaproteobacteria</taxon>
        <taxon>Hyphomicrobiales</taxon>
        <taxon>Phyllobacteriaceae</taxon>
        <taxon>Tianweitania</taxon>
    </lineage>
</organism>